<dbReference type="PROSITE" id="PS50928">
    <property type="entry name" value="ABC_TM1"/>
    <property type="match status" value="1"/>
</dbReference>
<dbReference type="KEGG" id="jeh:EJN90_01495"/>
<keyword evidence="5 8" id="KW-0812">Transmembrane</keyword>
<dbReference type="InterPro" id="IPR035906">
    <property type="entry name" value="MetI-like_sf"/>
</dbReference>
<proteinExistence type="inferred from homology"/>
<keyword evidence="4" id="KW-0997">Cell inner membrane</keyword>
<dbReference type="PANTHER" id="PTHR43357:SF4">
    <property type="entry name" value="INNER MEMBRANE ABC TRANSPORTER PERMEASE PROTEIN YDCV"/>
    <property type="match status" value="1"/>
</dbReference>
<keyword evidence="11" id="KW-1185">Reference proteome</keyword>
<keyword evidence="7 8" id="KW-0472">Membrane</keyword>
<evidence type="ECO:0000313" key="10">
    <source>
        <dbReference type="EMBL" id="AZP03447.1"/>
    </source>
</evidence>
<dbReference type="SUPFAM" id="SSF161098">
    <property type="entry name" value="MetI-like"/>
    <property type="match status" value="1"/>
</dbReference>
<keyword evidence="3" id="KW-1003">Cell membrane</keyword>
<evidence type="ECO:0000256" key="8">
    <source>
        <dbReference type="RuleBase" id="RU363032"/>
    </source>
</evidence>
<dbReference type="Pfam" id="PF00528">
    <property type="entry name" value="BPD_transp_1"/>
    <property type="match status" value="1"/>
</dbReference>
<feature type="transmembrane region" description="Helical" evidence="8">
    <location>
        <begin position="50"/>
        <end position="76"/>
    </location>
</feature>
<dbReference type="PANTHER" id="PTHR43357">
    <property type="entry name" value="INNER MEMBRANE ABC TRANSPORTER PERMEASE PROTEIN YDCV"/>
    <property type="match status" value="1"/>
</dbReference>
<comment type="subcellular location">
    <subcellularLocation>
        <location evidence="1">Cell inner membrane</location>
        <topology evidence="1">Multi-pass membrane protein</topology>
    </subcellularLocation>
    <subcellularLocation>
        <location evidence="8">Cell membrane</location>
        <topology evidence="8">Multi-pass membrane protein</topology>
    </subcellularLocation>
</comment>
<dbReference type="AlphaFoldDB" id="A0A3S9H7X9"/>
<dbReference type="RefSeq" id="WP_126108538.1">
    <property type="nucleotide sequence ID" value="NZ_CP034465.1"/>
</dbReference>
<dbReference type="InterPro" id="IPR000515">
    <property type="entry name" value="MetI-like"/>
</dbReference>
<evidence type="ECO:0000256" key="7">
    <source>
        <dbReference type="ARBA" id="ARBA00023136"/>
    </source>
</evidence>
<dbReference type="OrthoDB" id="9782004at2"/>
<keyword evidence="6 8" id="KW-1133">Transmembrane helix</keyword>
<evidence type="ECO:0000256" key="1">
    <source>
        <dbReference type="ARBA" id="ARBA00004429"/>
    </source>
</evidence>
<feature type="domain" description="ABC transmembrane type-1" evidence="9">
    <location>
        <begin position="107"/>
        <end position="295"/>
    </location>
</feature>
<dbReference type="GO" id="GO:0055085">
    <property type="term" value="P:transmembrane transport"/>
    <property type="evidence" value="ECO:0007669"/>
    <property type="project" value="InterPro"/>
</dbReference>
<feature type="transmembrane region" description="Helical" evidence="8">
    <location>
        <begin position="175"/>
        <end position="198"/>
    </location>
</feature>
<accession>A0A3S9H7X9</accession>
<comment type="similarity">
    <text evidence="8">Belongs to the binding-protein-dependent transport system permease family.</text>
</comment>
<dbReference type="EMBL" id="CP034465">
    <property type="protein sequence ID" value="AZP03447.1"/>
    <property type="molecule type" value="Genomic_DNA"/>
</dbReference>
<evidence type="ECO:0000256" key="2">
    <source>
        <dbReference type="ARBA" id="ARBA00022448"/>
    </source>
</evidence>
<dbReference type="Proteomes" id="UP000273326">
    <property type="component" value="Chromosome"/>
</dbReference>
<organism evidence="10 11">
    <name type="scientific">Jeotgalibaca ciconiae</name>
    <dbReference type="NCBI Taxonomy" id="2496265"/>
    <lineage>
        <taxon>Bacteria</taxon>
        <taxon>Bacillati</taxon>
        <taxon>Bacillota</taxon>
        <taxon>Bacilli</taxon>
        <taxon>Lactobacillales</taxon>
        <taxon>Carnobacteriaceae</taxon>
        <taxon>Jeotgalibaca</taxon>
    </lineage>
</organism>
<evidence type="ECO:0000256" key="4">
    <source>
        <dbReference type="ARBA" id="ARBA00022519"/>
    </source>
</evidence>
<gene>
    <name evidence="10" type="ORF">EJN90_01495</name>
</gene>
<evidence type="ECO:0000313" key="11">
    <source>
        <dbReference type="Proteomes" id="UP000273326"/>
    </source>
</evidence>
<feature type="transmembrane region" description="Helical" evidence="8">
    <location>
        <begin position="274"/>
        <end position="295"/>
    </location>
</feature>
<feature type="transmembrane region" description="Helical" evidence="8">
    <location>
        <begin position="219"/>
        <end position="241"/>
    </location>
</feature>
<sequence length="311" mass="34661">MIETEFNKAANSPIANPKNSLWISLKEGIQSFGKGLNLRRFYHAVGKKKFWEFIIFSVFLLFFYGPLLNTFILAFANTYQFPAVVPQEFGFQWWEFVLSQNSLVESIATSFLLAIITTVVALLVCLPSAYAIARYNFKGRKLFMFSFLLSNAFPKIGLYTAIGIIFYRFNLMGTIAGVVIIHLINSMLFMIWLPAGAFRNVHRQQEEAARDVGASPMRTFVQITLPLAAPGIAVASMYTFLGSLEEAQGTLLVGFPEINTMATSMYGVILDYPATAGAVFALILILPSILIIMLFRKHLVPTEIGKSMSGK</sequence>
<feature type="transmembrane region" description="Helical" evidence="8">
    <location>
        <begin position="142"/>
        <end position="169"/>
    </location>
</feature>
<keyword evidence="2 8" id="KW-0813">Transport</keyword>
<name>A0A3S9H7X9_9LACT</name>
<protein>
    <submittedName>
        <fullName evidence="10">ABC transporter permease subunit</fullName>
    </submittedName>
</protein>
<evidence type="ECO:0000256" key="6">
    <source>
        <dbReference type="ARBA" id="ARBA00022989"/>
    </source>
</evidence>
<evidence type="ECO:0000256" key="5">
    <source>
        <dbReference type="ARBA" id="ARBA00022692"/>
    </source>
</evidence>
<dbReference type="GO" id="GO:0005886">
    <property type="term" value="C:plasma membrane"/>
    <property type="evidence" value="ECO:0007669"/>
    <property type="project" value="UniProtKB-SubCell"/>
</dbReference>
<evidence type="ECO:0000256" key="3">
    <source>
        <dbReference type="ARBA" id="ARBA00022475"/>
    </source>
</evidence>
<dbReference type="CDD" id="cd06261">
    <property type="entry name" value="TM_PBP2"/>
    <property type="match status" value="1"/>
</dbReference>
<dbReference type="Gene3D" id="1.10.3720.10">
    <property type="entry name" value="MetI-like"/>
    <property type="match status" value="1"/>
</dbReference>
<feature type="transmembrane region" description="Helical" evidence="8">
    <location>
        <begin position="107"/>
        <end position="130"/>
    </location>
</feature>
<reference evidence="11" key="1">
    <citation type="submission" date="2018-12" db="EMBL/GenBank/DDBJ databases">
        <title>Complete genome sequencing of Jeotgalibaca sp. H21T32.</title>
        <authorList>
            <person name="Bae J.-W."/>
            <person name="Lee S.-Y."/>
        </authorList>
    </citation>
    <scope>NUCLEOTIDE SEQUENCE [LARGE SCALE GENOMIC DNA]</scope>
    <source>
        <strain evidence="11">H21T32</strain>
    </source>
</reference>
<evidence type="ECO:0000259" key="9">
    <source>
        <dbReference type="PROSITE" id="PS50928"/>
    </source>
</evidence>